<dbReference type="PANTHER" id="PTHR22854:SF2">
    <property type="entry name" value="INDOLE-3-GLYCEROL-PHOSPHATE SYNTHASE"/>
    <property type="match status" value="1"/>
</dbReference>
<evidence type="ECO:0000259" key="9">
    <source>
        <dbReference type="Pfam" id="PF00218"/>
    </source>
</evidence>
<name>A0A2T3HRV6_9SPHI</name>
<reference evidence="10 11" key="1">
    <citation type="submission" date="2018-03" db="EMBL/GenBank/DDBJ databases">
        <authorList>
            <person name="Keele B.F."/>
        </authorList>
    </citation>
    <scope>NUCLEOTIDE SEQUENCE [LARGE SCALE GENOMIC DNA]</scope>
    <source>
        <strain evidence="10 11">YL28-9</strain>
    </source>
</reference>
<dbReference type="UniPathway" id="UPA00035">
    <property type="reaction ID" value="UER00043"/>
</dbReference>
<comment type="catalytic activity">
    <reaction evidence="1 8">
        <text>1-(2-carboxyphenylamino)-1-deoxy-D-ribulose 5-phosphate + H(+) = (1S,2R)-1-C-(indol-3-yl)glycerol 3-phosphate + CO2 + H2O</text>
        <dbReference type="Rhea" id="RHEA:23476"/>
        <dbReference type="ChEBI" id="CHEBI:15377"/>
        <dbReference type="ChEBI" id="CHEBI:15378"/>
        <dbReference type="ChEBI" id="CHEBI:16526"/>
        <dbReference type="ChEBI" id="CHEBI:58613"/>
        <dbReference type="ChEBI" id="CHEBI:58866"/>
        <dbReference type="EC" id="4.1.1.48"/>
    </reaction>
</comment>
<evidence type="ECO:0000256" key="2">
    <source>
        <dbReference type="ARBA" id="ARBA00004696"/>
    </source>
</evidence>
<feature type="domain" description="Indole-3-glycerol phosphate synthase" evidence="9">
    <location>
        <begin position="4"/>
        <end position="255"/>
    </location>
</feature>
<accession>A0A2T3HRV6</accession>
<dbReference type="FunFam" id="3.20.20.70:FF:000024">
    <property type="entry name" value="Indole-3-glycerol phosphate synthase"/>
    <property type="match status" value="1"/>
</dbReference>
<comment type="pathway">
    <text evidence="2 8">Amino-acid biosynthesis; L-tryptophan biosynthesis; L-tryptophan from chorismate: step 4/5.</text>
</comment>
<dbReference type="Gene3D" id="3.20.20.70">
    <property type="entry name" value="Aldolase class I"/>
    <property type="match status" value="1"/>
</dbReference>
<keyword evidence="11" id="KW-1185">Reference proteome</keyword>
<comment type="caution">
    <text evidence="10">The sequence shown here is derived from an EMBL/GenBank/DDBJ whole genome shotgun (WGS) entry which is preliminary data.</text>
</comment>
<keyword evidence="7 8" id="KW-0456">Lyase</keyword>
<protein>
    <recommendedName>
        <fullName evidence="8">Indole-3-glycerol phosphate synthase</fullName>
        <shortName evidence="8">IGPS</shortName>
        <ecNumber evidence="8">4.1.1.48</ecNumber>
    </recommendedName>
</protein>
<dbReference type="GO" id="GO:0004425">
    <property type="term" value="F:indole-3-glycerol-phosphate synthase activity"/>
    <property type="evidence" value="ECO:0007669"/>
    <property type="project" value="UniProtKB-UniRule"/>
</dbReference>
<dbReference type="PROSITE" id="PS00614">
    <property type="entry name" value="IGPS"/>
    <property type="match status" value="1"/>
</dbReference>
<keyword evidence="6 8" id="KW-0057">Aromatic amino acid biosynthesis</keyword>
<keyword evidence="3 8" id="KW-0028">Amino-acid biosynthesis</keyword>
<dbReference type="InterPro" id="IPR011060">
    <property type="entry name" value="RibuloseP-bd_barrel"/>
</dbReference>
<dbReference type="InterPro" id="IPR013785">
    <property type="entry name" value="Aldolase_TIM"/>
</dbReference>
<proteinExistence type="inferred from homology"/>
<evidence type="ECO:0000256" key="1">
    <source>
        <dbReference type="ARBA" id="ARBA00001633"/>
    </source>
</evidence>
<keyword evidence="4 8" id="KW-0210">Decarboxylase</keyword>
<evidence type="ECO:0000256" key="8">
    <source>
        <dbReference type="HAMAP-Rule" id="MF_00134"/>
    </source>
</evidence>
<dbReference type="NCBIfam" id="NF001377">
    <property type="entry name" value="PRK00278.2-4"/>
    <property type="match status" value="1"/>
</dbReference>
<evidence type="ECO:0000256" key="4">
    <source>
        <dbReference type="ARBA" id="ARBA00022793"/>
    </source>
</evidence>
<dbReference type="InterPro" id="IPR045186">
    <property type="entry name" value="Indole-3-glycerol_P_synth"/>
</dbReference>
<dbReference type="GO" id="GO:0004640">
    <property type="term" value="F:phosphoribosylanthranilate isomerase activity"/>
    <property type="evidence" value="ECO:0007669"/>
    <property type="project" value="TreeGrafter"/>
</dbReference>
<evidence type="ECO:0000256" key="3">
    <source>
        <dbReference type="ARBA" id="ARBA00022605"/>
    </source>
</evidence>
<comment type="similarity">
    <text evidence="8">Belongs to the TrpC family.</text>
</comment>
<evidence type="ECO:0000256" key="5">
    <source>
        <dbReference type="ARBA" id="ARBA00022822"/>
    </source>
</evidence>
<dbReference type="GO" id="GO:0000162">
    <property type="term" value="P:L-tryptophan biosynthetic process"/>
    <property type="evidence" value="ECO:0007669"/>
    <property type="project" value="UniProtKB-UniRule"/>
</dbReference>
<dbReference type="InterPro" id="IPR001468">
    <property type="entry name" value="Indole-3-GlycerolPSynthase_CS"/>
</dbReference>
<evidence type="ECO:0000256" key="6">
    <source>
        <dbReference type="ARBA" id="ARBA00023141"/>
    </source>
</evidence>
<dbReference type="OrthoDB" id="9804217at2"/>
<dbReference type="EC" id="4.1.1.48" evidence="8"/>
<organism evidence="10 11">
    <name type="scientific">Pedobacter yulinensis</name>
    <dbReference type="NCBI Taxonomy" id="2126353"/>
    <lineage>
        <taxon>Bacteria</taxon>
        <taxon>Pseudomonadati</taxon>
        <taxon>Bacteroidota</taxon>
        <taxon>Sphingobacteriia</taxon>
        <taxon>Sphingobacteriales</taxon>
        <taxon>Sphingobacteriaceae</taxon>
        <taxon>Pedobacter</taxon>
    </lineage>
</organism>
<keyword evidence="5 8" id="KW-0822">Tryptophan biosynthesis</keyword>
<dbReference type="AlphaFoldDB" id="A0A2T3HRV6"/>
<dbReference type="InterPro" id="IPR013798">
    <property type="entry name" value="Indole-3-glycerol_P_synth_dom"/>
</dbReference>
<evidence type="ECO:0000256" key="7">
    <source>
        <dbReference type="ARBA" id="ARBA00023239"/>
    </source>
</evidence>
<dbReference type="SUPFAM" id="SSF51366">
    <property type="entry name" value="Ribulose-phoshate binding barrel"/>
    <property type="match status" value="1"/>
</dbReference>
<evidence type="ECO:0000313" key="10">
    <source>
        <dbReference type="EMBL" id="PST85200.1"/>
    </source>
</evidence>
<evidence type="ECO:0000313" key="11">
    <source>
        <dbReference type="Proteomes" id="UP000240912"/>
    </source>
</evidence>
<gene>
    <name evidence="8" type="primary">trpC</name>
    <name evidence="10" type="ORF">C7T94_03595</name>
</gene>
<dbReference type="Proteomes" id="UP000240912">
    <property type="component" value="Unassembled WGS sequence"/>
</dbReference>
<dbReference type="PANTHER" id="PTHR22854">
    <property type="entry name" value="TRYPTOPHAN BIOSYNTHESIS PROTEIN"/>
    <property type="match status" value="1"/>
</dbReference>
<sequence>MNILEKIVARKKEEIAIAKAQISKEALCRSAAFARKPLSFREFLLAPDRTGIIAEFKRRSPSKGLINGTAGVADVTRAYNASGASALSVLTDTDFFGGTAKDLIAAREANDIPVLRKDFMIDPYQVYEARAMGADMILLIAAILNPAEIESLSNLAKELDLNVLLEVHNLEELERSLVGSIDAVGVNNRNLADFSVDIRTSFDLVNHIPNDYLKVSESAISAPETIGELRAAGFQGFLIGENFMKTADPGAAARDFMGQL</sequence>
<dbReference type="HAMAP" id="MF_00134_B">
    <property type="entry name" value="IGPS_B"/>
    <property type="match status" value="1"/>
</dbReference>
<dbReference type="CDD" id="cd00331">
    <property type="entry name" value="IGPS"/>
    <property type="match status" value="1"/>
</dbReference>
<dbReference type="RefSeq" id="WP_107213713.1">
    <property type="nucleotide sequence ID" value="NZ_KZ686268.1"/>
</dbReference>
<dbReference type="EMBL" id="PYLS01000001">
    <property type="protein sequence ID" value="PST85200.1"/>
    <property type="molecule type" value="Genomic_DNA"/>
</dbReference>
<dbReference type="Pfam" id="PF00218">
    <property type="entry name" value="IGPS"/>
    <property type="match status" value="1"/>
</dbReference>